<feature type="chain" id="PRO_5004663827" evidence="1">
    <location>
        <begin position="22"/>
        <end position="221"/>
    </location>
</feature>
<keyword evidence="3" id="KW-1185">Reference proteome</keyword>
<dbReference type="HOGENOM" id="CLU_1213409_0_0_3"/>
<reference evidence="2 3" key="1">
    <citation type="journal article" date="2013" name="PLoS ONE">
        <title>Cultivation and Complete Genome Sequencing of Gloeobacter kilaueensis sp. nov., from a Lava Cave in Kilauea Caldera, Hawai'i.</title>
        <authorList>
            <person name="Saw J.H."/>
            <person name="Schatz M."/>
            <person name="Brown M.V."/>
            <person name="Kunkel D.D."/>
            <person name="Foster J.S."/>
            <person name="Shick H."/>
            <person name="Christensen S."/>
            <person name="Hou S."/>
            <person name="Wan X."/>
            <person name="Donachie S.P."/>
        </authorList>
    </citation>
    <scope>NUCLEOTIDE SEQUENCE [LARGE SCALE GENOMIC DNA]</scope>
    <source>
        <strain evidence="3">JS</strain>
    </source>
</reference>
<accession>U5QM47</accession>
<proteinExistence type="predicted"/>
<dbReference type="EMBL" id="CP003587">
    <property type="protein sequence ID" value="AGY59986.1"/>
    <property type="molecule type" value="Genomic_DNA"/>
</dbReference>
<dbReference type="OrthoDB" id="9826226at2"/>
<gene>
    <name evidence="2" type="ORF">GKIL_3740</name>
</gene>
<keyword evidence="1" id="KW-0732">Signal</keyword>
<dbReference type="AlphaFoldDB" id="U5QM47"/>
<dbReference type="PROSITE" id="PS51257">
    <property type="entry name" value="PROKAR_LIPOPROTEIN"/>
    <property type="match status" value="1"/>
</dbReference>
<dbReference type="Proteomes" id="UP000017396">
    <property type="component" value="Chromosome"/>
</dbReference>
<evidence type="ECO:0000313" key="2">
    <source>
        <dbReference type="EMBL" id="AGY59986.1"/>
    </source>
</evidence>
<organism evidence="2 3">
    <name type="scientific">Gloeobacter kilaueensis (strain ATCC BAA-2537 / CCAP 1431/1 / ULC 316 / JS1)</name>
    <dbReference type="NCBI Taxonomy" id="1183438"/>
    <lineage>
        <taxon>Bacteria</taxon>
        <taxon>Bacillati</taxon>
        <taxon>Cyanobacteriota</taxon>
        <taxon>Cyanophyceae</taxon>
        <taxon>Gloeobacterales</taxon>
        <taxon>Gloeobacteraceae</taxon>
        <taxon>Gloeobacter</taxon>
    </lineage>
</organism>
<feature type="signal peptide" evidence="1">
    <location>
        <begin position="1"/>
        <end position="21"/>
    </location>
</feature>
<dbReference type="STRING" id="1183438.GKIL_3740"/>
<dbReference type="KEGG" id="glj:GKIL_3740"/>
<protein>
    <submittedName>
        <fullName evidence="2">Uncharacterized protein</fullName>
    </submittedName>
</protein>
<sequence>MKRTGWLVALLLSGCTTQTVAVSKPPAAAPKGEKRTLTLPVSGPRDIFLLKADGTPFRDARNRYKGEIAVEPYRSRLDLAAVSVGTATGKRSSLVAELPFADSTHNISDDRPAVFLEVDGRPLRDGEDFDSVIQSIDRGKTHTVRVNFTLLEPGLKRIEQAQQSVAVKIRLRSDIFAAAGECERAIPGSAAAEDCRKPYTGRTIEAKNLGLIKAFLAAKNS</sequence>
<evidence type="ECO:0000256" key="1">
    <source>
        <dbReference type="SAM" id="SignalP"/>
    </source>
</evidence>
<evidence type="ECO:0000313" key="3">
    <source>
        <dbReference type="Proteomes" id="UP000017396"/>
    </source>
</evidence>
<name>U5QM47_GLOK1</name>